<sequence length="279" mass="31394">MDLHTLPSKIVDSIESECLPSNTVIFCQHGKWVYIAHEDKLPVKEQVPVQLESLGPFGTRSVDDISLQLAYDGLTYDLYYNGTTNTYNLRTPVARVTLQGLASDVANIPPNATHFCWIHPPSPSLIIKENCPAEQFLKTGGYAYFKLEQQSNAAFQTLRINALYEATNGLEFEERKEWRCKYTEQLWNDGRFQPTVSASLVEKGVKYYCFLNPDECVTATGQASWVPCAHGGFVFLYGEDERHPHAFDCYFSVADNCLGVCPADENEKADEVLKSINNI</sequence>
<dbReference type="Proteomes" id="UP000681722">
    <property type="component" value="Unassembled WGS sequence"/>
</dbReference>
<dbReference type="AlphaFoldDB" id="A0A814TQF7"/>
<dbReference type="EMBL" id="CAJOBC010007314">
    <property type="protein sequence ID" value="CAF3928079.1"/>
    <property type="molecule type" value="Genomic_DNA"/>
</dbReference>
<organism evidence="1 3">
    <name type="scientific">Didymodactylos carnosus</name>
    <dbReference type="NCBI Taxonomy" id="1234261"/>
    <lineage>
        <taxon>Eukaryota</taxon>
        <taxon>Metazoa</taxon>
        <taxon>Spiralia</taxon>
        <taxon>Gnathifera</taxon>
        <taxon>Rotifera</taxon>
        <taxon>Eurotatoria</taxon>
        <taxon>Bdelloidea</taxon>
        <taxon>Philodinida</taxon>
        <taxon>Philodinidae</taxon>
        <taxon>Didymodactylos</taxon>
    </lineage>
</organism>
<accession>A0A814TQF7</accession>
<reference evidence="1" key="1">
    <citation type="submission" date="2021-02" db="EMBL/GenBank/DDBJ databases">
        <authorList>
            <person name="Nowell W R."/>
        </authorList>
    </citation>
    <scope>NUCLEOTIDE SEQUENCE</scope>
</reference>
<dbReference type="EMBL" id="CAJNOQ010007315">
    <property type="protein sequence ID" value="CAF1164491.1"/>
    <property type="molecule type" value="Genomic_DNA"/>
</dbReference>
<comment type="caution">
    <text evidence="1">The sequence shown here is derived from an EMBL/GenBank/DDBJ whole genome shotgun (WGS) entry which is preliminary data.</text>
</comment>
<name>A0A814TQF7_9BILA</name>
<proteinExistence type="predicted"/>
<dbReference type="OrthoDB" id="1711136at2759"/>
<gene>
    <name evidence="1" type="ORF">GPM918_LOCUS21855</name>
    <name evidence="2" type="ORF">SRO942_LOCUS21852</name>
</gene>
<evidence type="ECO:0000313" key="1">
    <source>
        <dbReference type="EMBL" id="CAF1164491.1"/>
    </source>
</evidence>
<protein>
    <submittedName>
        <fullName evidence="1">Uncharacterized protein</fullName>
    </submittedName>
</protein>
<dbReference type="Proteomes" id="UP000663829">
    <property type="component" value="Unassembled WGS sequence"/>
</dbReference>
<evidence type="ECO:0000313" key="3">
    <source>
        <dbReference type="Proteomes" id="UP000663829"/>
    </source>
</evidence>
<keyword evidence="3" id="KW-1185">Reference proteome</keyword>
<evidence type="ECO:0000313" key="2">
    <source>
        <dbReference type="EMBL" id="CAF3928079.1"/>
    </source>
</evidence>